<keyword evidence="1 3" id="KW-0812">Transmembrane</keyword>
<evidence type="ECO:0000313" key="4">
    <source>
        <dbReference type="Proteomes" id="UP000009168"/>
    </source>
</evidence>
<dbReference type="KEGG" id="tet:TTHERM_00503870"/>
<dbReference type="InParanoid" id="I7M151"/>
<dbReference type="Proteomes" id="UP000009168">
    <property type="component" value="Unassembled WGS sequence"/>
</dbReference>
<evidence type="ECO:0000256" key="1">
    <source>
        <dbReference type="SAM" id="Phobius"/>
    </source>
</evidence>
<dbReference type="EMBL" id="GG662708">
    <property type="protein sequence ID" value="EAR94941.1"/>
    <property type="molecule type" value="Genomic_DNA"/>
</dbReference>
<keyword evidence="2" id="KW-0732">Signal</keyword>
<dbReference type="RefSeq" id="XP_001015186.1">
    <property type="nucleotide sequence ID" value="XM_001015186.3"/>
</dbReference>
<feature type="chain" id="PRO_5003712128" evidence="2">
    <location>
        <begin position="19"/>
        <end position="184"/>
    </location>
</feature>
<keyword evidence="4" id="KW-1185">Reference proteome</keyword>
<sequence length="184" mass="20504">MNSTYLLIFCLLAVSINGQMFFSLNLNKTYYPFAQTLNAGQNTTNLCYFTSMVTLTPIQVPNQNQNFTGFQVSGSINKNVTNCVVPSVLNFVKSSTDLTPLVVDNSSNNTDFNNIYVVDNINKTHIYKFINQINNAQSANANLYVYHNDTGLDNYVQQVLKLIAISSSSSLVFTLVFGLFALIY</sequence>
<feature type="transmembrane region" description="Helical" evidence="1">
    <location>
        <begin position="162"/>
        <end position="183"/>
    </location>
</feature>
<gene>
    <name evidence="3" type="ORF">TTHERM_00503870</name>
</gene>
<dbReference type="HOGENOM" id="CLU_1471063_0_0_1"/>
<organism evidence="3 4">
    <name type="scientific">Tetrahymena thermophila (strain SB210)</name>
    <dbReference type="NCBI Taxonomy" id="312017"/>
    <lineage>
        <taxon>Eukaryota</taxon>
        <taxon>Sar</taxon>
        <taxon>Alveolata</taxon>
        <taxon>Ciliophora</taxon>
        <taxon>Intramacronucleata</taxon>
        <taxon>Oligohymenophorea</taxon>
        <taxon>Hymenostomatida</taxon>
        <taxon>Tetrahymenina</taxon>
        <taxon>Tetrahymenidae</taxon>
        <taxon>Tetrahymena</taxon>
    </lineage>
</organism>
<accession>I7M151</accession>
<feature type="signal peptide" evidence="2">
    <location>
        <begin position="1"/>
        <end position="18"/>
    </location>
</feature>
<proteinExistence type="predicted"/>
<evidence type="ECO:0000256" key="2">
    <source>
        <dbReference type="SAM" id="SignalP"/>
    </source>
</evidence>
<dbReference type="GeneID" id="7835325"/>
<name>I7M151_TETTS</name>
<keyword evidence="1" id="KW-1133">Transmembrane helix</keyword>
<reference evidence="4" key="1">
    <citation type="journal article" date="2006" name="PLoS Biol.">
        <title>Macronuclear genome sequence of the ciliate Tetrahymena thermophila, a model eukaryote.</title>
        <authorList>
            <person name="Eisen J.A."/>
            <person name="Coyne R.S."/>
            <person name="Wu M."/>
            <person name="Wu D."/>
            <person name="Thiagarajan M."/>
            <person name="Wortman J.R."/>
            <person name="Badger J.H."/>
            <person name="Ren Q."/>
            <person name="Amedeo P."/>
            <person name="Jones K.M."/>
            <person name="Tallon L.J."/>
            <person name="Delcher A.L."/>
            <person name="Salzberg S.L."/>
            <person name="Silva J.C."/>
            <person name="Haas B.J."/>
            <person name="Majoros W.H."/>
            <person name="Farzad M."/>
            <person name="Carlton J.M."/>
            <person name="Smith R.K. Jr."/>
            <person name="Garg J."/>
            <person name="Pearlman R.E."/>
            <person name="Karrer K.M."/>
            <person name="Sun L."/>
            <person name="Manning G."/>
            <person name="Elde N.C."/>
            <person name="Turkewitz A.P."/>
            <person name="Asai D.J."/>
            <person name="Wilkes D.E."/>
            <person name="Wang Y."/>
            <person name="Cai H."/>
            <person name="Collins K."/>
            <person name="Stewart B.A."/>
            <person name="Lee S.R."/>
            <person name="Wilamowska K."/>
            <person name="Weinberg Z."/>
            <person name="Ruzzo W.L."/>
            <person name="Wloga D."/>
            <person name="Gaertig J."/>
            <person name="Frankel J."/>
            <person name="Tsao C.-C."/>
            <person name="Gorovsky M.A."/>
            <person name="Keeling P.J."/>
            <person name="Waller R.F."/>
            <person name="Patron N.J."/>
            <person name="Cherry J.M."/>
            <person name="Stover N.A."/>
            <person name="Krieger C.J."/>
            <person name="del Toro C."/>
            <person name="Ryder H.F."/>
            <person name="Williamson S.C."/>
            <person name="Barbeau R.A."/>
            <person name="Hamilton E.P."/>
            <person name="Orias E."/>
        </authorList>
    </citation>
    <scope>NUCLEOTIDE SEQUENCE [LARGE SCALE GENOMIC DNA]</scope>
    <source>
        <strain evidence="4">SB210</strain>
    </source>
</reference>
<dbReference type="AlphaFoldDB" id="I7M151"/>
<evidence type="ECO:0000313" key="3">
    <source>
        <dbReference type="EMBL" id="EAR94941.1"/>
    </source>
</evidence>
<protein>
    <submittedName>
        <fullName evidence="3">Transmembrane protein, putative</fullName>
    </submittedName>
</protein>
<keyword evidence="1" id="KW-0472">Membrane</keyword>